<dbReference type="PANTHER" id="PTHR10953:SF29">
    <property type="entry name" value="NEDD8-ACTIVATING ENZYME E1 REGULATORY SUBUNIT"/>
    <property type="match status" value="1"/>
</dbReference>
<keyword evidence="3 4" id="KW-0833">Ubl conjugation pathway</keyword>
<dbReference type="STRING" id="126957.T1JKN5"/>
<proteinExistence type="inferred from homology"/>
<dbReference type="InterPro" id="IPR035985">
    <property type="entry name" value="Ubiquitin-activating_enz"/>
</dbReference>
<sequence>MATSSHEVDKTKKYDRQLRLWGEHGQTSLESCQVCLINATATGTEILKSASDHSRLSMEIKLPEKMLEINKDSIGKNRGQIATQLLLELNSDVRGDFVDETPEQLLQNNSVFFNSYSVVIATSLKESTLLNLAAYLWEVNIPLLVCRTFGFIGYVRLQVREHSVVESHPDNAHEDLRLDQPFPDLIDYVNNMDFSTMSKKEHSHTPYIVILLKYLDVWKKSHNNNLPKSYKEKDEFRELIKAGMLRNELGIPEEEDNFDEAIKVVNAVLVPTKIPGASKPFWVMARALKDFVENEGNGALPLRGSIPDMTADSERYISLQNIYKNEANKHTEIIFRKVQQLLLNIGKPQDYITEADIKMFCKNSAFLRVIKGRSVAEEYNTKTAKVQDIVMHLDNPDSEIVFYVLLRAVDRFHLEYSRYPGCFNDEVEPDIIKLKTCLSAVLHDWGCGPIAKDDFVHEMCRYGAAELHSMAAFVGGCSSQEVIKLVTNQYVPLNNTYIFNAMTGTSSTFEL</sequence>
<dbReference type="EMBL" id="JH431850">
    <property type="status" value="NOT_ANNOTATED_CDS"/>
    <property type="molecule type" value="Genomic_DNA"/>
</dbReference>
<dbReference type="PIRSF" id="PIRSF039099">
    <property type="entry name" value="APP-BP1"/>
    <property type="match status" value="1"/>
</dbReference>
<reference evidence="6" key="1">
    <citation type="submission" date="2011-05" db="EMBL/GenBank/DDBJ databases">
        <authorList>
            <person name="Richards S.R."/>
            <person name="Qu J."/>
            <person name="Jiang H."/>
            <person name="Jhangiani S.N."/>
            <person name="Agravi P."/>
            <person name="Goodspeed R."/>
            <person name="Gross S."/>
            <person name="Mandapat C."/>
            <person name="Jackson L."/>
            <person name="Mathew T."/>
            <person name="Pu L."/>
            <person name="Thornton R."/>
            <person name="Saada N."/>
            <person name="Wilczek-Boney K.B."/>
            <person name="Lee S."/>
            <person name="Kovar C."/>
            <person name="Wu Y."/>
            <person name="Scherer S.E."/>
            <person name="Worley K.C."/>
            <person name="Muzny D.M."/>
            <person name="Gibbs R."/>
        </authorList>
    </citation>
    <scope>NUCLEOTIDE SEQUENCE</scope>
    <source>
        <strain evidence="6">Brora</strain>
    </source>
</reference>
<dbReference type="OMA" id="KLITHQY"/>
<evidence type="ECO:0000256" key="1">
    <source>
        <dbReference type="ARBA" id="ARBA00005032"/>
    </source>
</evidence>
<dbReference type="FunFam" id="3.40.50.720:FF:000263">
    <property type="entry name" value="NEDD8-activating enzyme E1 regulatory subunit"/>
    <property type="match status" value="1"/>
</dbReference>
<dbReference type="GO" id="GO:0005737">
    <property type="term" value="C:cytoplasm"/>
    <property type="evidence" value="ECO:0007669"/>
    <property type="project" value="TreeGrafter"/>
</dbReference>
<dbReference type="EnsemblMetazoa" id="SMAR014415-RA">
    <property type="protein sequence ID" value="SMAR014415-PA"/>
    <property type="gene ID" value="SMAR014415"/>
</dbReference>
<dbReference type="InterPro" id="IPR045886">
    <property type="entry name" value="ThiF/MoeB/HesA"/>
</dbReference>
<dbReference type="GO" id="GO:0019781">
    <property type="term" value="F:NEDD8 activating enzyme activity"/>
    <property type="evidence" value="ECO:0007669"/>
    <property type="project" value="UniProtKB-UniRule"/>
</dbReference>
<dbReference type="eggNOG" id="KOG2016">
    <property type="taxonomic scope" value="Eukaryota"/>
</dbReference>
<organism evidence="5 6">
    <name type="scientific">Strigamia maritima</name>
    <name type="common">European centipede</name>
    <name type="synonym">Geophilus maritimus</name>
    <dbReference type="NCBI Taxonomy" id="126957"/>
    <lineage>
        <taxon>Eukaryota</taxon>
        <taxon>Metazoa</taxon>
        <taxon>Ecdysozoa</taxon>
        <taxon>Arthropoda</taxon>
        <taxon>Myriapoda</taxon>
        <taxon>Chilopoda</taxon>
        <taxon>Pleurostigmophora</taxon>
        <taxon>Geophilomorpha</taxon>
        <taxon>Linotaeniidae</taxon>
        <taxon>Strigamia</taxon>
    </lineage>
</organism>
<dbReference type="HOGENOM" id="CLU_019618_2_1_1"/>
<evidence type="ECO:0000256" key="3">
    <source>
        <dbReference type="ARBA" id="ARBA00022786"/>
    </source>
</evidence>
<accession>T1JKN5</accession>
<dbReference type="CDD" id="cd01493">
    <property type="entry name" value="APPBP1_RUB"/>
    <property type="match status" value="1"/>
</dbReference>
<name>T1JKN5_STRMM</name>
<reference evidence="5" key="2">
    <citation type="submission" date="2015-02" db="UniProtKB">
        <authorList>
            <consortium name="EnsemblMetazoa"/>
        </authorList>
    </citation>
    <scope>IDENTIFICATION</scope>
</reference>
<dbReference type="GO" id="GO:0045116">
    <property type="term" value="P:protein neddylation"/>
    <property type="evidence" value="ECO:0007669"/>
    <property type="project" value="UniProtKB-UniRule"/>
</dbReference>
<keyword evidence="6" id="KW-1185">Reference proteome</keyword>
<dbReference type="UniPathway" id="UPA00885"/>
<evidence type="ECO:0000256" key="4">
    <source>
        <dbReference type="PIRNR" id="PIRNR039099"/>
    </source>
</evidence>
<dbReference type="PhylomeDB" id="T1JKN5"/>
<dbReference type="Gene3D" id="3.40.50.720">
    <property type="entry name" value="NAD(P)-binding Rossmann-like Domain"/>
    <property type="match status" value="3"/>
</dbReference>
<dbReference type="SUPFAM" id="SSF69572">
    <property type="entry name" value="Activating enzymes of the ubiquitin-like proteins"/>
    <property type="match status" value="1"/>
</dbReference>
<dbReference type="PANTHER" id="PTHR10953">
    <property type="entry name" value="UBIQUITIN-ACTIVATING ENZYME E1"/>
    <property type="match status" value="1"/>
</dbReference>
<comment type="similarity">
    <text evidence="2 4">Belongs to the ubiquitin-activating E1 family. ULA1 subfamily.</text>
</comment>
<dbReference type="Proteomes" id="UP000014500">
    <property type="component" value="Unassembled WGS sequence"/>
</dbReference>
<evidence type="ECO:0000256" key="2">
    <source>
        <dbReference type="ARBA" id="ARBA00006868"/>
    </source>
</evidence>
<evidence type="ECO:0000313" key="5">
    <source>
        <dbReference type="EnsemblMetazoa" id="SMAR014415-PA"/>
    </source>
</evidence>
<dbReference type="InterPro" id="IPR030667">
    <property type="entry name" value="APP-BP1"/>
</dbReference>
<evidence type="ECO:0000313" key="6">
    <source>
        <dbReference type="Proteomes" id="UP000014500"/>
    </source>
</evidence>
<dbReference type="AlphaFoldDB" id="T1JKN5"/>
<comment type="pathway">
    <text evidence="1 4">Protein modification; protein neddylation.</text>
</comment>
<protein>
    <recommendedName>
        <fullName evidence="4">NEDD8-activating enzyme E1 regulatory subunit</fullName>
    </recommendedName>
</protein>